<keyword evidence="3" id="KW-1185">Reference proteome</keyword>
<feature type="domain" description="Putative peptidase inhibitor" evidence="1">
    <location>
        <begin position="73"/>
        <end position="143"/>
    </location>
</feature>
<proteinExistence type="predicted"/>
<name>A0A918AW16_9PSEU</name>
<organism evidence="2 3">
    <name type="scientific">Saccharothrix coeruleofusca</name>
    <dbReference type="NCBI Taxonomy" id="33919"/>
    <lineage>
        <taxon>Bacteria</taxon>
        <taxon>Bacillati</taxon>
        <taxon>Actinomycetota</taxon>
        <taxon>Actinomycetes</taxon>
        <taxon>Pseudonocardiales</taxon>
        <taxon>Pseudonocardiaceae</taxon>
        <taxon>Saccharothrix</taxon>
    </lineage>
</organism>
<accession>A0A918AW16</accession>
<evidence type="ECO:0000259" key="1">
    <source>
        <dbReference type="Pfam" id="PF26036"/>
    </source>
</evidence>
<dbReference type="Proteomes" id="UP000639606">
    <property type="component" value="Unassembled WGS sequence"/>
</dbReference>
<reference evidence="2" key="1">
    <citation type="journal article" date="2014" name="Int. J. Syst. Evol. Microbiol.">
        <title>Complete genome sequence of Corynebacterium casei LMG S-19264T (=DSM 44701T), isolated from a smear-ripened cheese.</title>
        <authorList>
            <consortium name="US DOE Joint Genome Institute (JGI-PGF)"/>
            <person name="Walter F."/>
            <person name="Albersmeier A."/>
            <person name="Kalinowski J."/>
            <person name="Ruckert C."/>
        </authorList>
    </citation>
    <scope>NUCLEOTIDE SEQUENCE</scope>
    <source>
        <strain evidence="2">JCM 3313</strain>
    </source>
</reference>
<reference evidence="2" key="2">
    <citation type="submission" date="2020-09" db="EMBL/GenBank/DDBJ databases">
        <authorList>
            <person name="Sun Q."/>
            <person name="Ohkuma M."/>
        </authorList>
    </citation>
    <scope>NUCLEOTIDE SEQUENCE</scope>
    <source>
        <strain evidence="2">JCM 3313</strain>
    </source>
</reference>
<dbReference type="InterPro" id="IPR058957">
    <property type="entry name" value="Peptidase_inhib_put_dom"/>
</dbReference>
<evidence type="ECO:0000313" key="2">
    <source>
        <dbReference type="EMBL" id="GGP83307.1"/>
    </source>
</evidence>
<dbReference type="AlphaFoldDB" id="A0A918AW16"/>
<dbReference type="EMBL" id="BMRG01000024">
    <property type="protein sequence ID" value="GGP83307.1"/>
    <property type="molecule type" value="Genomic_DNA"/>
</dbReference>
<protein>
    <recommendedName>
        <fullName evidence="1">Putative peptidase inhibitor domain-containing protein</fullName>
    </recommendedName>
</protein>
<dbReference type="Pfam" id="PF26036">
    <property type="entry name" value="Peptidase_inhib_put"/>
    <property type="match status" value="1"/>
</dbReference>
<gene>
    <name evidence="2" type="ORF">GCM10010185_66590</name>
</gene>
<evidence type="ECO:0000313" key="3">
    <source>
        <dbReference type="Proteomes" id="UP000639606"/>
    </source>
</evidence>
<comment type="caution">
    <text evidence="2">The sequence shown here is derived from an EMBL/GenBank/DDBJ whole genome shotgun (WGS) entry which is preliminary data.</text>
</comment>
<sequence>MSPCNPHARTVRPGDVRKLLVVGCLVLAGCGARAEHAGEAPVAVPPAWSGTATSKVEVPVPQLSPEGKEALTRARRDGADSVVLLLSTAPGATERVAARLRDLGASVEASDATVGYVRASVPLEAVQRATTVDGVSRVDVDEPVDRVEPTP</sequence>